<dbReference type="RefSeq" id="WP_248667809.1">
    <property type="nucleotide sequence ID" value="NZ_JALPRX010000064.1"/>
</dbReference>
<proteinExistence type="inferred from homology"/>
<evidence type="ECO:0000313" key="3">
    <source>
        <dbReference type="Proteomes" id="UP001139516"/>
    </source>
</evidence>
<dbReference type="InterPro" id="IPR006311">
    <property type="entry name" value="TAT_signal"/>
</dbReference>
<organism evidence="2 3">
    <name type="scientific">Roseomonas acroporae</name>
    <dbReference type="NCBI Taxonomy" id="2937791"/>
    <lineage>
        <taxon>Bacteria</taxon>
        <taxon>Pseudomonadati</taxon>
        <taxon>Pseudomonadota</taxon>
        <taxon>Alphaproteobacteria</taxon>
        <taxon>Acetobacterales</taxon>
        <taxon>Roseomonadaceae</taxon>
        <taxon>Roseomonas</taxon>
    </lineage>
</organism>
<comment type="similarity">
    <text evidence="1">Belongs to the UPF0065 (bug) family.</text>
</comment>
<name>A0A9X1Y933_9PROT</name>
<dbReference type="PANTHER" id="PTHR42928:SF5">
    <property type="entry name" value="BLR1237 PROTEIN"/>
    <property type="match status" value="1"/>
</dbReference>
<evidence type="ECO:0000256" key="1">
    <source>
        <dbReference type="ARBA" id="ARBA00006987"/>
    </source>
</evidence>
<dbReference type="Gene3D" id="3.40.190.150">
    <property type="entry name" value="Bordetella uptake gene, domain 1"/>
    <property type="match status" value="1"/>
</dbReference>
<dbReference type="InterPro" id="IPR042100">
    <property type="entry name" value="Bug_dom1"/>
</dbReference>
<accession>A0A9X1Y933</accession>
<evidence type="ECO:0000313" key="2">
    <source>
        <dbReference type="EMBL" id="MCK8785691.1"/>
    </source>
</evidence>
<gene>
    <name evidence="2" type="ORF">M0638_14995</name>
</gene>
<dbReference type="Proteomes" id="UP001139516">
    <property type="component" value="Unassembled WGS sequence"/>
</dbReference>
<comment type="caution">
    <text evidence="2">The sequence shown here is derived from an EMBL/GenBank/DDBJ whole genome shotgun (WGS) entry which is preliminary data.</text>
</comment>
<sequence length="331" mass="34165">MSASRRHLLAAGSAFAGIGLVGATRPARAQPAPPPADYPNRPIRLIVPFPPGGGVDLTGRLLAEAVAPLLGQSVVVENRGGAGGVLGVEAMSHAPPDGYTLSLTGAGTLTAGPALRRLPYDPMTLANVTRLITAPFIIAAANDFAARDIAGLIALGKQREIRYASGGIGTSQHLAGALFEQMTGLRMTHVPYRGTGPALNDLAAGIVDIYFGDPATLSLIQGGQARALGVTSEGRWPPLPDTPAVAETVPGYAPQNWYGLAAPPGTPAPIVAFLHARIAEALGRPAVAAKFDRAGLHPAPLAPAEYAEFLRRDAAAYAEVIRRGNIRLDSD</sequence>
<dbReference type="PROSITE" id="PS51318">
    <property type="entry name" value="TAT"/>
    <property type="match status" value="1"/>
</dbReference>
<dbReference type="Pfam" id="PF03401">
    <property type="entry name" value="TctC"/>
    <property type="match status" value="1"/>
</dbReference>
<dbReference type="AlphaFoldDB" id="A0A9X1Y933"/>
<dbReference type="SUPFAM" id="SSF53850">
    <property type="entry name" value="Periplasmic binding protein-like II"/>
    <property type="match status" value="1"/>
</dbReference>
<dbReference type="PANTHER" id="PTHR42928">
    <property type="entry name" value="TRICARBOXYLATE-BINDING PROTEIN"/>
    <property type="match status" value="1"/>
</dbReference>
<dbReference type="CDD" id="cd07012">
    <property type="entry name" value="PBP2_Bug_TTT"/>
    <property type="match status" value="1"/>
</dbReference>
<protein>
    <submittedName>
        <fullName evidence="2">Tripartite tricarboxylate transporter substrate binding protein</fullName>
    </submittedName>
</protein>
<dbReference type="EMBL" id="JALPRX010000064">
    <property type="protein sequence ID" value="MCK8785691.1"/>
    <property type="molecule type" value="Genomic_DNA"/>
</dbReference>
<dbReference type="InterPro" id="IPR005064">
    <property type="entry name" value="BUG"/>
</dbReference>
<keyword evidence="3" id="KW-1185">Reference proteome</keyword>
<dbReference type="PIRSF" id="PIRSF017082">
    <property type="entry name" value="YflP"/>
    <property type="match status" value="1"/>
</dbReference>
<reference evidence="2" key="1">
    <citation type="submission" date="2022-04" db="EMBL/GenBank/DDBJ databases">
        <title>Roseomonas acroporae sp. nov., isolated from coral Acropora digitifera.</title>
        <authorList>
            <person name="Sun H."/>
        </authorList>
    </citation>
    <scope>NUCLEOTIDE SEQUENCE</scope>
    <source>
        <strain evidence="2">NAR14</strain>
    </source>
</reference>
<dbReference type="Gene3D" id="3.40.190.10">
    <property type="entry name" value="Periplasmic binding protein-like II"/>
    <property type="match status" value="1"/>
</dbReference>